<reference evidence="1" key="1">
    <citation type="submission" date="2015-06" db="EMBL/GenBank/DDBJ databases">
        <authorList>
            <person name="Joergensen T."/>
        </authorList>
    </citation>
    <scope>NUCLEOTIDE SEQUENCE</scope>
    <source>
        <strain evidence="1">RGFK1718</strain>
    </source>
</reference>
<reference evidence="1" key="2">
    <citation type="submission" date="2015-07" db="EMBL/GenBank/DDBJ databases">
        <title>Plasmids, circular viruses and viroids from rat gut.</title>
        <authorList>
            <person name="Jorgensen T.J."/>
            <person name="Hansen M.A."/>
            <person name="Xu Z."/>
            <person name="Tabak M.A."/>
            <person name="Sorensen S.J."/>
            <person name="Hansen L.H."/>
        </authorList>
    </citation>
    <scope>NUCLEOTIDE SEQUENCE</scope>
    <source>
        <strain evidence="1">RGFK1718</strain>
    </source>
</reference>
<protein>
    <submittedName>
        <fullName evidence="1">Uncharacterized protein</fullName>
    </submittedName>
</protein>
<dbReference type="AlphaFoldDB" id="A0A0H5QPU9"/>
<name>A0A0H5QPU9_9ZZZZ</name>
<organism evidence="1">
    <name type="scientific">uncultured prokaryote</name>
    <dbReference type="NCBI Taxonomy" id="198431"/>
    <lineage>
        <taxon>unclassified sequences</taxon>
        <taxon>environmental samples</taxon>
    </lineage>
</organism>
<accession>A0A0H5QPU9</accession>
<evidence type="ECO:0000313" key="1">
    <source>
        <dbReference type="EMBL" id="CRY97737.1"/>
    </source>
</evidence>
<proteinExistence type="predicted"/>
<dbReference type="EMBL" id="LN854221">
    <property type="protein sequence ID" value="CRY97737.1"/>
    <property type="molecule type" value="Genomic_DNA"/>
</dbReference>
<sequence>METRRIVTRSITLRRWPEGYAVTMRLTLDAGANRFIEEHCLGLTRGEAIDVMEAMADCAPWPGEEVAGDGRDWILQPSLW</sequence>